<keyword evidence="3" id="KW-1185">Reference proteome</keyword>
<organism evidence="2 3">
    <name type="scientific">Citrullus colocynthis</name>
    <name type="common">colocynth</name>
    <dbReference type="NCBI Taxonomy" id="252529"/>
    <lineage>
        <taxon>Eukaryota</taxon>
        <taxon>Viridiplantae</taxon>
        <taxon>Streptophyta</taxon>
        <taxon>Embryophyta</taxon>
        <taxon>Tracheophyta</taxon>
        <taxon>Spermatophyta</taxon>
        <taxon>Magnoliopsida</taxon>
        <taxon>eudicotyledons</taxon>
        <taxon>Gunneridae</taxon>
        <taxon>Pentapetalae</taxon>
        <taxon>rosids</taxon>
        <taxon>fabids</taxon>
        <taxon>Cucurbitales</taxon>
        <taxon>Cucurbitaceae</taxon>
        <taxon>Benincaseae</taxon>
        <taxon>Citrullus</taxon>
    </lineage>
</organism>
<accession>A0ABP0XQY5</accession>
<name>A0ABP0XQY5_9ROSI</name>
<feature type="region of interest" description="Disordered" evidence="1">
    <location>
        <begin position="74"/>
        <end position="95"/>
    </location>
</feature>
<dbReference type="Proteomes" id="UP001642487">
    <property type="component" value="Chromosome 1"/>
</dbReference>
<reference evidence="2 3" key="1">
    <citation type="submission" date="2024-03" db="EMBL/GenBank/DDBJ databases">
        <authorList>
            <person name="Gkanogiannis A."/>
            <person name="Becerra Lopez-Lavalle L."/>
        </authorList>
    </citation>
    <scope>NUCLEOTIDE SEQUENCE [LARGE SCALE GENOMIC DNA]</scope>
</reference>
<evidence type="ECO:0000256" key="1">
    <source>
        <dbReference type="SAM" id="MobiDB-lite"/>
    </source>
</evidence>
<protein>
    <submittedName>
        <fullName evidence="2">Uncharacterized protein</fullName>
    </submittedName>
</protein>
<evidence type="ECO:0000313" key="3">
    <source>
        <dbReference type="Proteomes" id="UP001642487"/>
    </source>
</evidence>
<evidence type="ECO:0000313" key="2">
    <source>
        <dbReference type="EMBL" id="CAK9309188.1"/>
    </source>
</evidence>
<dbReference type="EMBL" id="OZ021735">
    <property type="protein sequence ID" value="CAK9309188.1"/>
    <property type="molecule type" value="Genomic_DNA"/>
</dbReference>
<sequence>MYRLQLHRPHVDGILLHEVSGNKSIQEHQYNEHEKDRRSMRTYSRFFTDALFRLLISALHHSNLSQHLAAGCSAVRRRHRKHHTSGRSPPSTAVLPPSPMQMQIQSTSNEVVRDLYALLRGPDIRISSYTGCIINGVRFNSKDRDDRCTTQNNGAQLKTMEFMFLVDMIVMGSITMVS</sequence>
<feature type="compositionally biased region" description="Basic residues" evidence="1">
    <location>
        <begin position="75"/>
        <end position="85"/>
    </location>
</feature>
<proteinExistence type="predicted"/>
<gene>
    <name evidence="2" type="ORF">CITCOLO1_LOCUS730</name>
</gene>